<accession>Q5V264</accession>
<dbReference type="PaxDb" id="272569-rrnAC1463"/>
<keyword evidence="2" id="KW-1185">Reference proteome</keyword>
<organism evidence="1 2">
    <name type="scientific">Haloarcula marismortui (strain ATCC 43049 / DSM 3752 / JCM 8966 / VKM B-1809)</name>
    <name type="common">Halobacterium marismortui</name>
    <dbReference type="NCBI Taxonomy" id="272569"/>
    <lineage>
        <taxon>Archaea</taxon>
        <taxon>Methanobacteriati</taxon>
        <taxon>Methanobacteriota</taxon>
        <taxon>Stenosarchaea group</taxon>
        <taxon>Halobacteria</taxon>
        <taxon>Halobacteriales</taxon>
        <taxon>Haloarculaceae</taxon>
        <taxon>Haloarcula</taxon>
    </lineage>
</organism>
<dbReference type="HOGENOM" id="CLU_3210655_0_0_2"/>
<proteinExistence type="predicted"/>
<evidence type="ECO:0008006" key="3">
    <source>
        <dbReference type="Google" id="ProtNLM"/>
    </source>
</evidence>
<evidence type="ECO:0000313" key="2">
    <source>
        <dbReference type="Proteomes" id="UP000001169"/>
    </source>
</evidence>
<name>Q5V264_HALMA</name>
<dbReference type="STRING" id="272569.rrnAC1463"/>
<dbReference type="EnsemblBacteria" id="AAV46388">
    <property type="protein sequence ID" value="AAV46388"/>
    <property type="gene ID" value="rrnAC1463"/>
</dbReference>
<dbReference type="EMBL" id="AY596297">
    <property type="protein sequence ID" value="AAV46388.1"/>
    <property type="molecule type" value="Genomic_DNA"/>
</dbReference>
<protein>
    <recommendedName>
        <fullName evidence="3">CopG family transcriptional regulator</fullName>
    </recommendedName>
</protein>
<dbReference type="AlphaFoldDB" id="Q5V264"/>
<dbReference type="KEGG" id="hma:rrnAC1463"/>
<dbReference type="Proteomes" id="UP000001169">
    <property type="component" value="Chromosome I"/>
</dbReference>
<reference evidence="1 2" key="1">
    <citation type="journal article" date="2004" name="Genome Res.">
        <title>Genome sequence of Haloarcula marismortui: a halophilic archaeon from the Dead Sea.</title>
        <authorList>
            <person name="Baliga N.S."/>
            <person name="Bonneau R."/>
            <person name="Facciotti M.T."/>
            <person name="Pan M."/>
            <person name="Glusman G."/>
            <person name="Deutsch E.W."/>
            <person name="Shannon P."/>
            <person name="Chiu Y."/>
            <person name="Weng R.S."/>
            <person name="Gan R.R."/>
            <person name="Hung P."/>
            <person name="Date S.V."/>
            <person name="Marcotte E."/>
            <person name="Hood L."/>
            <person name="Ng W.V."/>
        </authorList>
    </citation>
    <scope>NUCLEOTIDE SEQUENCE [LARGE SCALE GENOMIC DNA]</scope>
    <source>
        <strain evidence="2">ATCC 43049 / DSM 3752 / JCM 8966 / VKM B-1809</strain>
    </source>
</reference>
<evidence type="ECO:0000313" key="1">
    <source>
        <dbReference type="EMBL" id="AAV46388.1"/>
    </source>
</evidence>
<gene>
    <name evidence="1" type="ordered locus">rrnAC1463</name>
</gene>
<sequence length="44" mass="5165">MSYFTTLSVRPDTRERLREHQDGRSVEATLTRLLELKESVEEAN</sequence>